<dbReference type="PANTHER" id="PTHR33103:SF19">
    <property type="entry name" value="OS09G0544700 PROTEIN"/>
    <property type="match status" value="1"/>
</dbReference>
<accession>A0A803Q470</accession>
<keyword evidence="2" id="KW-1185">Reference proteome</keyword>
<dbReference type="EMBL" id="UZAU01000677">
    <property type="status" value="NOT_ANNOTATED_CDS"/>
    <property type="molecule type" value="Genomic_DNA"/>
</dbReference>
<dbReference type="Proteomes" id="UP000596661">
    <property type="component" value="Chromosome 7"/>
</dbReference>
<dbReference type="Gramene" id="evm.model.07.1883">
    <property type="protein sequence ID" value="cds.evm.model.07.1883"/>
    <property type="gene ID" value="evm.TU.07.1883"/>
</dbReference>
<dbReference type="EnsemblPlants" id="evm.model.07.1883">
    <property type="protein sequence ID" value="cds.evm.model.07.1883"/>
    <property type="gene ID" value="evm.TU.07.1883"/>
</dbReference>
<dbReference type="OMA" id="CGNQMAA"/>
<name>A0A803Q470_CANSA</name>
<dbReference type="InterPro" id="IPR007750">
    <property type="entry name" value="DUF674"/>
</dbReference>
<organism evidence="1 2">
    <name type="scientific">Cannabis sativa</name>
    <name type="common">Hemp</name>
    <name type="synonym">Marijuana</name>
    <dbReference type="NCBI Taxonomy" id="3483"/>
    <lineage>
        <taxon>Eukaryota</taxon>
        <taxon>Viridiplantae</taxon>
        <taxon>Streptophyta</taxon>
        <taxon>Embryophyta</taxon>
        <taxon>Tracheophyta</taxon>
        <taxon>Spermatophyta</taxon>
        <taxon>Magnoliopsida</taxon>
        <taxon>eudicotyledons</taxon>
        <taxon>Gunneridae</taxon>
        <taxon>Pentapetalae</taxon>
        <taxon>rosids</taxon>
        <taxon>fabids</taxon>
        <taxon>Rosales</taxon>
        <taxon>Cannabaceae</taxon>
        <taxon>Cannabis</taxon>
    </lineage>
</organism>
<dbReference type="AlphaFoldDB" id="A0A803Q470"/>
<evidence type="ECO:0000313" key="2">
    <source>
        <dbReference type="Proteomes" id="UP000596661"/>
    </source>
</evidence>
<reference evidence="1" key="1">
    <citation type="submission" date="2018-11" db="EMBL/GenBank/DDBJ databases">
        <authorList>
            <person name="Grassa J C."/>
        </authorList>
    </citation>
    <scope>NUCLEOTIDE SEQUENCE [LARGE SCALE GENOMIC DNA]</scope>
</reference>
<proteinExistence type="predicted"/>
<reference evidence="1" key="2">
    <citation type="submission" date="2021-03" db="UniProtKB">
        <authorList>
            <consortium name="EnsemblPlants"/>
        </authorList>
    </citation>
    <scope>IDENTIFICATION</scope>
</reference>
<dbReference type="PANTHER" id="PTHR33103">
    <property type="entry name" value="OS01G0153900 PROTEIN"/>
    <property type="match status" value="1"/>
</dbReference>
<dbReference type="Pfam" id="PF05056">
    <property type="entry name" value="DUF674"/>
    <property type="match status" value="1"/>
</dbReference>
<protein>
    <submittedName>
        <fullName evidence="1">Uncharacterized protein</fullName>
    </submittedName>
</protein>
<evidence type="ECO:0000313" key="1">
    <source>
        <dbReference type="EnsemblPlants" id="cds.evm.model.07.1883"/>
    </source>
</evidence>
<sequence length="260" mass="28563">MANFGQSVIKLKLLIDTRRRRVLYGEAGKDFTDLLFSLLSMPVGTITTLLASDGIDMVGSIGNLYQSLEKLSPSYLQSNLNKDTLLRSMPSLPGGLLSLTNVVNTSSKNLKQLYSCGLAMMQGVVRGQCVNKFVSDDPTVICPRCKQYMEQPLRYVYRQARTETGSLSSCDAAEQECGIVKDVVTYMIMDDLQVKPISTNAVLNSLRNVEEHALLEKTVSVGIHEGLRLLKASLHTKTALTQCFIVDAKASIMGNNVITF</sequence>